<dbReference type="InterPro" id="IPR017853">
    <property type="entry name" value="GH"/>
</dbReference>
<evidence type="ECO:0000256" key="1">
    <source>
        <dbReference type="ARBA" id="ARBA00005336"/>
    </source>
</evidence>
<dbReference type="Pfam" id="PF01915">
    <property type="entry name" value="Glyco_hydro_3_C"/>
    <property type="match status" value="1"/>
</dbReference>
<reference evidence="7 8" key="1">
    <citation type="journal article" date="2023" name="Hortic Res">
        <title>Pangenome of water caltrop reveals structural variations and asymmetric subgenome divergence after allopolyploidization.</title>
        <authorList>
            <person name="Zhang X."/>
            <person name="Chen Y."/>
            <person name="Wang L."/>
            <person name="Yuan Y."/>
            <person name="Fang M."/>
            <person name="Shi L."/>
            <person name="Lu R."/>
            <person name="Comes H.P."/>
            <person name="Ma Y."/>
            <person name="Chen Y."/>
            <person name="Huang G."/>
            <person name="Zhou Y."/>
            <person name="Zheng Z."/>
            <person name="Qiu Y."/>
        </authorList>
    </citation>
    <scope>NUCLEOTIDE SEQUENCE [LARGE SCALE GENOMIC DNA]</scope>
    <source>
        <strain evidence="7">F231</strain>
    </source>
</reference>
<dbReference type="Proteomes" id="UP001346149">
    <property type="component" value="Unassembled WGS sequence"/>
</dbReference>
<evidence type="ECO:0000256" key="2">
    <source>
        <dbReference type="ARBA" id="ARBA00022801"/>
    </source>
</evidence>
<dbReference type="InterPro" id="IPR002772">
    <property type="entry name" value="Glyco_hydro_3_C"/>
</dbReference>
<evidence type="ECO:0008006" key="9">
    <source>
        <dbReference type="Google" id="ProtNLM"/>
    </source>
</evidence>
<dbReference type="InterPro" id="IPR036962">
    <property type="entry name" value="Glyco_hydro_3_N_sf"/>
</dbReference>
<dbReference type="PANTHER" id="PTHR30620">
    <property type="entry name" value="PERIPLASMIC BETA-GLUCOSIDASE-RELATED"/>
    <property type="match status" value="1"/>
</dbReference>
<organism evidence="7 8">
    <name type="scientific">Trapa natans</name>
    <name type="common">Water chestnut</name>
    <dbReference type="NCBI Taxonomy" id="22666"/>
    <lineage>
        <taxon>Eukaryota</taxon>
        <taxon>Viridiplantae</taxon>
        <taxon>Streptophyta</taxon>
        <taxon>Embryophyta</taxon>
        <taxon>Tracheophyta</taxon>
        <taxon>Spermatophyta</taxon>
        <taxon>Magnoliopsida</taxon>
        <taxon>eudicotyledons</taxon>
        <taxon>Gunneridae</taxon>
        <taxon>Pentapetalae</taxon>
        <taxon>rosids</taxon>
        <taxon>malvids</taxon>
        <taxon>Myrtales</taxon>
        <taxon>Lythraceae</taxon>
        <taxon>Trapa</taxon>
    </lineage>
</organism>
<dbReference type="AlphaFoldDB" id="A0AAN7M384"/>
<dbReference type="InterPro" id="IPR036881">
    <property type="entry name" value="Glyco_hydro_3_C_sf"/>
</dbReference>
<dbReference type="EMBL" id="JAXQNO010000005">
    <property type="protein sequence ID" value="KAK4797769.1"/>
    <property type="molecule type" value="Genomic_DNA"/>
</dbReference>
<dbReference type="SUPFAM" id="SSF52279">
    <property type="entry name" value="Beta-D-glucan exohydrolase, C-terminal domain"/>
    <property type="match status" value="1"/>
</dbReference>
<dbReference type="SUPFAM" id="SSF51445">
    <property type="entry name" value="(Trans)glycosidases"/>
    <property type="match status" value="1"/>
</dbReference>
<dbReference type="FunFam" id="3.40.50.1700:FF:000002">
    <property type="entry name" value="Glycosyl hydrolase family protein"/>
    <property type="match status" value="1"/>
</dbReference>
<evidence type="ECO:0000256" key="4">
    <source>
        <dbReference type="RuleBase" id="RU361161"/>
    </source>
</evidence>
<protein>
    <recommendedName>
        <fullName evidence="9">Beta-glucosidase</fullName>
    </recommendedName>
</protein>
<dbReference type="PROSITE" id="PS00775">
    <property type="entry name" value="GLYCOSYL_HYDROL_F3"/>
    <property type="match status" value="1"/>
</dbReference>
<dbReference type="InterPro" id="IPR051915">
    <property type="entry name" value="Cellulose_Degrad_GH3"/>
</dbReference>
<accession>A0AAN7M384</accession>
<feature type="domain" description="Glycoside hydrolase family 3 N-terminal" evidence="5">
    <location>
        <begin position="52"/>
        <end position="387"/>
    </location>
</feature>
<comment type="caution">
    <text evidence="7">The sequence shown here is derived from an EMBL/GenBank/DDBJ whole genome shotgun (WGS) entry which is preliminary data.</text>
</comment>
<evidence type="ECO:0000259" key="5">
    <source>
        <dbReference type="Pfam" id="PF00933"/>
    </source>
</evidence>
<dbReference type="Gene3D" id="3.40.50.1700">
    <property type="entry name" value="Glycoside hydrolase family 3 C-terminal domain"/>
    <property type="match status" value="1"/>
</dbReference>
<keyword evidence="8" id="KW-1185">Reference proteome</keyword>
<dbReference type="FunFam" id="3.20.20.300:FF:000003">
    <property type="entry name" value="Beta-D-glucan exohydrolase isoenzyme ExoI"/>
    <property type="match status" value="1"/>
</dbReference>
<dbReference type="GO" id="GO:0008422">
    <property type="term" value="F:beta-glucosidase activity"/>
    <property type="evidence" value="ECO:0007669"/>
    <property type="project" value="TreeGrafter"/>
</dbReference>
<evidence type="ECO:0000313" key="7">
    <source>
        <dbReference type="EMBL" id="KAK4797769.1"/>
    </source>
</evidence>
<dbReference type="InterPro" id="IPR019800">
    <property type="entry name" value="Glyco_hydro_3_AS"/>
</dbReference>
<keyword evidence="3 4" id="KW-0326">Glycosidase</keyword>
<dbReference type="Pfam" id="PF00933">
    <property type="entry name" value="Glyco_hydro_3"/>
    <property type="match status" value="1"/>
</dbReference>
<evidence type="ECO:0000313" key="8">
    <source>
        <dbReference type="Proteomes" id="UP001346149"/>
    </source>
</evidence>
<feature type="domain" description="Glycoside hydrolase family 3 C-terminal" evidence="6">
    <location>
        <begin position="424"/>
        <end position="634"/>
    </location>
</feature>
<dbReference type="InterPro" id="IPR001764">
    <property type="entry name" value="Glyco_hydro_3_N"/>
</dbReference>
<evidence type="ECO:0000259" key="6">
    <source>
        <dbReference type="Pfam" id="PF01915"/>
    </source>
</evidence>
<name>A0AAN7M384_TRANT</name>
<proteinExistence type="inferred from homology"/>
<comment type="similarity">
    <text evidence="1 4">Belongs to the glycosyl hydrolase 3 family.</text>
</comment>
<dbReference type="GO" id="GO:0009251">
    <property type="term" value="P:glucan catabolic process"/>
    <property type="evidence" value="ECO:0007669"/>
    <property type="project" value="TreeGrafter"/>
</dbReference>
<keyword evidence="2 4" id="KW-0378">Hydrolase</keyword>
<dbReference type="PRINTS" id="PR00133">
    <property type="entry name" value="GLHYDRLASE3"/>
</dbReference>
<gene>
    <name evidence="7" type="ORF">SAY86_030095</name>
</gene>
<dbReference type="PANTHER" id="PTHR30620:SF33">
    <property type="entry name" value="BETA-D-GLUCAN EXOHYDROLASE-LIKE PROTEIN-RELATED"/>
    <property type="match status" value="1"/>
</dbReference>
<dbReference type="Gene3D" id="3.20.20.300">
    <property type="entry name" value="Glycoside hydrolase, family 3, N-terminal domain"/>
    <property type="match status" value="1"/>
</dbReference>
<evidence type="ECO:0000256" key="3">
    <source>
        <dbReference type="ARBA" id="ARBA00023295"/>
    </source>
</evidence>
<sequence length="636" mass="70462">MIDHLQDKKSDYMWLEPRPSGLDHGRGVVRSLYRNPREPTESRVRDLIDRMTLEEKIGQMIMIAKAPILTRPVDDPLNCCFAVGGVNAGRGPRDAAPVKEWVEMTEGWQRRALDSRLGIPLMVGVDAVHGHNNAYGTTIFPHNIALGATRDDELIQKIGAITALEARAAGINYTFAPCVAVVRDVRWNRCYESYSEDTDTVRKMTSIVTGLQGRPPPDHPRGHPFVAGRNNLIACAKHFVGDGGTSQGENEGDTRMDYAELEKIHMAPYIDCISQNVCTVMASYSSFNGEKIHSHKYLLTDVLKNKLGFKGVVISDWRGIDKLYQNNNRCMVPDYLRSALAGINAGIDMVLGPCDHKKFQDDLRMLVELGKVPISRIDDAVERILRVKFSAGIFEDPMPDRSLLDLVGCKLHREVARQAVRKSLVLLKNGKDPKRPLLPLQKNARKILVAGTHADDLGYQCGAWSVSWAGSSGRTTEGTTILDAVKATVGTETEVVYEKYPSVNTLSAHDFQFAIVAVGEPPYVEHISSTDGPVIPSDAVDMIDAVADKLPTVLILISGRPIEIKAELLKKIDALVAAWLPGTEGNGITDVIFGDYDFVGRLPVTWFKRVDQLPIDHKDASFDPMFTFNYGLRYMK</sequence>